<evidence type="ECO:0000313" key="9">
    <source>
        <dbReference type="EMBL" id="QQD17001.1"/>
    </source>
</evidence>
<dbReference type="KEGG" id="snan:I6N98_11480"/>
<comment type="catalytic activity">
    <reaction evidence="1 7">
        <text>6-phospho-D-glucono-1,5-lactone + H2O = 6-phospho-D-gluconate + H(+)</text>
        <dbReference type="Rhea" id="RHEA:12556"/>
        <dbReference type="ChEBI" id="CHEBI:15377"/>
        <dbReference type="ChEBI" id="CHEBI:15378"/>
        <dbReference type="ChEBI" id="CHEBI:57955"/>
        <dbReference type="ChEBI" id="CHEBI:58759"/>
        <dbReference type="EC" id="3.1.1.31"/>
    </reaction>
</comment>
<keyword evidence="10" id="KW-1185">Reference proteome</keyword>
<dbReference type="GO" id="GO:0006098">
    <property type="term" value="P:pentose-phosphate shunt"/>
    <property type="evidence" value="ECO:0007669"/>
    <property type="project" value="UniProtKB-UniPathway"/>
</dbReference>
<dbReference type="UniPathway" id="UPA00115">
    <property type="reaction ID" value="UER00409"/>
</dbReference>
<feature type="domain" description="Glucosamine/galactosamine-6-phosphate isomerase" evidence="8">
    <location>
        <begin position="11"/>
        <end position="227"/>
    </location>
</feature>
<dbReference type="PANTHER" id="PTHR11054:SF0">
    <property type="entry name" value="6-PHOSPHOGLUCONOLACTONASE"/>
    <property type="match status" value="1"/>
</dbReference>
<dbReference type="EMBL" id="CP066167">
    <property type="protein sequence ID" value="QQD17001.1"/>
    <property type="molecule type" value="Genomic_DNA"/>
</dbReference>
<comment type="pathway">
    <text evidence="3 7">Carbohydrate degradation; pentose phosphate pathway; D-ribulose 5-phosphate from D-glucose 6-phosphate (oxidative stage): step 2/3.</text>
</comment>
<dbReference type="GO" id="GO:0005975">
    <property type="term" value="P:carbohydrate metabolic process"/>
    <property type="evidence" value="ECO:0007669"/>
    <property type="project" value="UniProtKB-UniRule"/>
</dbReference>
<dbReference type="Gene3D" id="3.40.50.1360">
    <property type="match status" value="1"/>
</dbReference>
<name>A0A7T4UNW7_9GAMM</name>
<evidence type="ECO:0000256" key="3">
    <source>
        <dbReference type="ARBA" id="ARBA00004961"/>
    </source>
</evidence>
<dbReference type="NCBIfam" id="TIGR01198">
    <property type="entry name" value="pgl"/>
    <property type="match status" value="1"/>
</dbReference>
<dbReference type="GO" id="GO:0017057">
    <property type="term" value="F:6-phosphogluconolactonase activity"/>
    <property type="evidence" value="ECO:0007669"/>
    <property type="project" value="UniProtKB-UniRule"/>
</dbReference>
<accession>A0A7T4UNW7</accession>
<evidence type="ECO:0000256" key="5">
    <source>
        <dbReference type="ARBA" id="ARBA00013198"/>
    </source>
</evidence>
<evidence type="ECO:0000256" key="1">
    <source>
        <dbReference type="ARBA" id="ARBA00000832"/>
    </source>
</evidence>
<dbReference type="InterPro" id="IPR005900">
    <property type="entry name" value="6-phosphogluconolactonase_DevB"/>
</dbReference>
<dbReference type="InterPro" id="IPR039104">
    <property type="entry name" value="6PGL"/>
</dbReference>
<evidence type="ECO:0000259" key="8">
    <source>
        <dbReference type="Pfam" id="PF01182"/>
    </source>
</evidence>
<sequence length="237" mass="25265">MSAVREQFYQDRECLVTALSDELAAVLEKAIADRGEACLLVSGGSTPKPVYRALASRPLDWSKVTVALVDERWVDADHPASNEQFIRENLLIEGAAAAKFVAMKTSAATAVLGLPECLARYGALPLQPDLCVLGMGLDGHTASLFPHASGLDSGLAAGADRCVAITAQQSEVTGPHTERMTLSVAAILACRHIVLLITGDEKLAVYRQALSGPDAREMPVRAVLRQSQTPVSVYWSP</sequence>
<dbReference type="AlphaFoldDB" id="A0A7T4UNW7"/>
<gene>
    <name evidence="7 9" type="primary">pgl</name>
    <name evidence="9" type="ORF">I6N98_11480</name>
</gene>
<evidence type="ECO:0000256" key="6">
    <source>
        <dbReference type="ARBA" id="ARBA00020337"/>
    </source>
</evidence>
<reference evidence="9 10" key="1">
    <citation type="submission" date="2020-12" db="EMBL/GenBank/DDBJ databases">
        <authorList>
            <person name="Shan Y."/>
        </authorList>
    </citation>
    <scope>NUCLEOTIDE SEQUENCE [LARGE SCALE GENOMIC DNA]</scope>
    <source>
        <strain evidence="10">csc3.9</strain>
    </source>
</reference>
<dbReference type="InterPro" id="IPR037171">
    <property type="entry name" value="NagB/RpiA_transferase-like"/>
</dbReference>
<dbReference type="CDD" id="cd01400">
    <property type="entry name" value="6PGL"/>
    <property type="match status" value="1"/>
</dbReference>
<proteinExistence type="inferred from homology"/>
<comment type="similarity">
    <text evidence="4 7">Belongs to the glucosamine/galactosamine-6-phosphate isomerase family. 6-phosphogluconolactonase subfamily.</text>
</comment>
<evidence type="ECO:0000256" key="4">
    <source>
        <dbReference type="ARBA" id="ARBA00010662"/>
    </source>
</evidence>
<dbReference type="Proteomes" id="UP000596063">
    <property type="component" value="Chromosome"/>
</dbReference>
<evidence type="ECO:0000313" key="10">
    <source>
        <dbReference type="Proteomes" id="UP000596063"/>
    </source>
</evidence>
<evidence type="ECO:0000256" key="2">
    <source>
        <dbReference type="ARBA" id="ARBA00002681"/>
    </source>
</evidence>
<dbReference type="InterPro" id="IPR006148">
    <property type="entry name" value="Glc/Gal-6P_isomerase"/>
</dbReference>
<dbReference type="PANTHER" id="PTHR11054">
    <property type="entry name" value="6-PHOSPHOGLUCONOLACTONASE"/>
    <property type="match status" value="1"/>
</dbReference>
<evidence type="ECO:0000256" key="7">
    <source>
        <dbReference type="RuleBase" id="RU365095"/>
    </source>
</evidence>
<keyword evidence="7 9" id="KW-0378">Hydrolase</keyword>
<dbReference type="SUPFAM" id="SSF100950">
    <property type="entry name" value="NagB/RpiA/CoA transferase-like"/>
    <property type="match status" value="1"/>
</dbReference>
<dbReference type="Pfam" id="PF01182">
    <property type="entry name" value="Glucosamine_iso"/>
    <property type="match status" value="1"/>
</dbReference>
<protein>
    <recommendedName>
        <fullName evidence="6 7">6-phosphogluconolactonase</fullName>
        <shortName evidence="7">6PGL</shortName>
        <ecNumber evidence="5 7">3.1.1.31</ecNumber>
    </recommendedName>
</protein>
<dbReference type="RefSeq" id="WP_198568503.1">
    <property type="nucleotide sequence ID" value="NZ_CP066167.1"/>
</dbReference>
<comment type="function">
    <text evidence="2 7">Hydrolysis of 6-phosphogluconolactone to 6-phosphogluconate.</text>
</comment>
<dbReference type="EC" id="3.1.1.31" evidence="5 7"/>
<organism evidence="9 10">
    <name type="scientific">Spongiibacter nanhainus</name>
    <dbReference type="NCBI Taxonomy" id="2794344"/>
    <lineage>
        <taxon>Bacteria</taxon>
        <taxon>Pseudomonadati</taxon>
        <taxon>Pseudomonadota</taxon>
        <taxon>Gammaproteobacteria</taxon>
        <taxon>Cellvibrionales</taxon>
        <taxon>Spongiibacteraceae</taxon>
        <taxon>Spongiibacter</taxon>
    </lineage>
</organism>